<reference evidence="1 2" key="1">
    <citation type="journal article" date="2015" name="Fungal Genet. Biol.">
        <title>Evolution of novel wood decay mechanisms in Agaricales revealed by the genome sequences of Fistulina hepatica and Cylindrobasidium torrendii.</title>
        <authorList>
            <person name="Floudas D."/>
            <person name="Held B.W."/>
            <person name="Riley R."/>
            <person name="Nagy L.G."/>
            <person name="Koehler G."/>
            <person name="Ransdell A.S."/>
            <person name="Younus H."/>
            <person name="Chow J."/>
            <person name="Chiniquy J."/>
            <person name="Lipzen A."/>
            <person name="Tritt A."/>
            <person name="Sun H."/>
            <person name="Haridas S."/>
            <person name="LaButti K."/>
            <person name="Ohm R.A."/>
            <person name="Kues U."/>
            <person name="Blanchette R.A."/>
            <person name="Grigoriev I.V."/>
            <person name="Minto R.E."/>
            <person name="Hibbett D.S."/>
        </authorList>
    </citation>
    <scope>NUCLEOTIDE SEQUENCE [LARGE SCALE GENOMIC DNA]</scope>
    <source>
        <strain evidence="1 2">FP15055 ss-10</strain>
    </source>
</reference>
<dbReference type="AlphaFoldDB" id="A0A0D7BUU8"/>
<keyword evidence="2" id="KW-1185">Reference proteome</keyword>
<dbReference type="Proteomes" id="UP000054007">
    <property type="component" value="Unassembled WGS sequence"/>
</dbReference>
<sequence>MRSLRYGTLYSRRPFRQNRLDLLILGHRSPLATYTGDLHPSDSHFSSQVVNEFVRSLLVTKYTGRMAGLCRALELQGGYGKAKQLSDLRRDHGIALRYRRVDDYAFDDYAFDDYAFDDYAFDDYASSLDWKERNPMQLKYDPVRFLLAKKFSDLVRVWERSPLQRPVGTCMCPHLSGSSARVLVGL</sequence>
<organism evidence="1 2">
    <name type="scientific">Cylindrobasidium torrendii FP15055 ss-10</name>
    <dbReference type="NCBI Taxonomy" id="1314674"/>
    <lineage>
        <taxon>Eukaryota</taxon>
        <taxon>Fungi</taxon>
        <taxon>Dikarya</taxon>
        <taxon>Basidiomycota</taxon>
        <taxon>Agaricomycotina</taxon>
        <taxon>Agaricomycetes</taxon>
        <taxon>Agaricomycetidae</taxon>
        <taxon>Agaricales</taxon>
        <taxon>Marasmiineae</taxon>
        <taxon>Physalacriaceae</taxon>
        <taxon>Cylindrobasidium</taxon>
    </lineage>
</organism>
<protein>
    <submittedName>
        <fullName evidence="1">Uncharacterized protein</fullName>
    </submittedName>
</protein>
<name>A0A0D7BUU8_9AGAR</name>
<dbReference type="EMBL" id="KN880436">
    <property type="protein sequence ID" value="KIY73401.1"/>
    <property type="molecule type" value="Genomic_DNA"/>
</dbReference>
<accession>A0A0D7BUU8</accession>
<evidence type="ECO:0000313" key="2">
    <source>
        <dbReference type="Proteomes" id="UP000054007"/>
    </source>
</evidence>
<gene>
    <name evidence="1" type="ORF">CYLTODRAFT_240077</name>
</gene>
<proteinExistence type="predicted"/>
<evidence type="ECO:0000313" key="1">
    <source>
        <dbReference type="EMBL" id="KIY73401.1"/>
    </source>
</evidence>